<feature type="non-terminal residue" evidence="2">
    <location>
        <position position="1"/>
    </location>
</feature>
<reference evidence="2" key="1">
    <citation type="submission" date="2013-08" db="EMBL/GenBank/DDBJ databases">
        <authorList>
            <person name="Mendez C."/>
            <person name="Richter M."/>
            <person name="Ferrer M."/>
            <person name="Sanchez J."/>
        </authorList>
    </citation>
    <scope>NUCLEOTIDE SEQUENCE</scope>
</reference>
<sequence length="168" mass="18007">HLPALGLCQHVPNLVRGNARASIERAYRAALGRLDSSLTALFGARSRHGYLEDTADLLVSDHGQSLGEHGFYGHGYYLFDELVRIPGCLWDFRGGCPGPRPTSPRSVGPPASLVRPGCLDRFPRVSRWTEPLGGGAGEVRIGPLGSGHDPPTSRGVQTPRGPRRALPS</sequence>
<gene>
    <name evidence="2" type="ORF">B1B_18424</name>
</gene>
<organism evidence="2">
    <name type="scientific">mine drainage metagenome</name>
    <dbReference type="NCBI Taxonomy" id="410659"/>
    <lineage>
        <taxon>unclassified sequences</taxon>
        <taxon>metagenomes</taxon>
        <taxon>ecological metagenomes</taxon>
    </lineage>
</organism>
<feature type="region of interest" description="Disordered" evidence="1">
    <location>
        <begin position="128"/>
        <end position="168"/>
    </location>
</feature>
<dbReference type="SUPFAM" id="SSF53649">
    <property type="entry name" value="Alkaline phosphatase-like"/>
    <property type="match status" value="1"/>
</dbReference>
<evidence type="ECO:0000256" key="1">
    <source>
        <dbReference type="SAM" id="MobiDB-lite"/>
    </source>
</evidence>
<feature type="non-terminal residue" evidence="2">
    <location>
        <position position="168"/>
    </location>
</feature>
<evidence type="ECO:0000313" key="2">
    <source>
        <dbReference type="EMBL" id="EQD30392.1"/>
    </source>
</evidence>
<comment type="caution">
    <text evidence="2">The sequence shown here is derived from an EMBL/GenBank/DDBJ whole genome shotgun (WGS) entry which is preliminary data.</text>
</comment>
<evidence type="ECO:0008006" key="3">
    <source>
        <dbReference type="Google" id="ProtNLM"/>
    </source>
</evidence>
<proteinExistence type="predicted"/>
<dbReference type="AlphaFoldDB" id="T0YEW8"/>
<dbReference type="Gene3D" id="3.40.720.10">
    <property type="entry name" value="Alkaline Phosphatase, subunit A"/>
    <property type="match status" value="1"/>
</dbReference>
<protein>
    <recommendedName>
        <fullName evidence="3">Sulfatase</fullName>
    </recommendedName>
</protein>
<dbReference type="EMBL" id="AUZY01012329">
    <property type="protein sequence ID" value="EQD30392.1"/>
    <property type="molecule type" value="Genomic_DNA"/>
</dbReference>
<name>T0YEW8_9ZZZZ</name>
<dbReference type="InterPro" id="IPR017850">
    <property type="entry name" value="Alkaline_phosphatase_core_sf"/>
</dbReference>
<reference evidence="2" key="2">
    <citation type="journal article" date="2014" name="ISME J.">
        <title>Microbial stratification in low pH oxic and suboxic macroscopic growths along an acid mine drainage.</title>
        <authorList>
            <person name="Mendez-Garcia C."/>
            <person name="Mesa V."/>
            <person name="Sprenger R.R."/>
            <person name="Richter M."/>
            <person name="Diez M.S."/>
            <person name="Solano J."/>
            <person name="Bargiela R."/>
            <person name="Golyshina O.V."/>
            <person name="Manteca A."/>
            <person name="Ramos J.L."/>
            <person name="Gallego J.R."/>
            <person name="Llorente I."/>
            <person name="Martins Dos Santos V.A."/>
            <person name="Jensen O.N."/>
            <person name="Pelaez A.I."/>
            <person name="Sanchez J."/>
            <person name="Ferrer M."/>
        </authorList>
    </citation>
    <scope>NUCLEOTIDE SEQUENCE</scope>
</reference>
<accession>T0YEW8</accession>